<keyword evidence="6 7" id="KW-0057">Aromatic amino acid biosynthesis</keyword>
<dbReference type="GO" id="GO:0005829">
    <property type="term" value="C:cytosol"/>
    <property type="evidence" value="ECO:0007669"/>
    <property type="project" value="TreeGrafter"/>
</dbReference>
<evidence type="ECO:0000256" key="2">
    <source>
        <dbReference type="ARBA" id="ARBA00022679"/>
    </source>
</evidence>
<keyword evidence="7" id="KW-0479">Metal-binding</keyword>
<gene>
    <name evidence="7" type="primary">aroK</name>
    <name evidence="8" type="ORF">EHV08_08420</name>
</gene>
<keyword evidence="1 7" id="KW-0028">Amino-acid biosynthesis</keyword>
<keyword evidence="2 7" id="KW-0808">Transferase</keyword>
<evidence type="ECO:0000313" key="9">
    <source>
        <dbReference type="Proteomes" id="UP000278983"/>
    </source>
</evidence>
<dbReference type="Pfam" id="PF01202">
    <property type="entry name" value="SKI"/>
    <property type="match status" value="1"/>
</dbReference>
<evidence type="ECO:0000256" key="1">
    <source>
        <dbReference type="ARBA" id="ARBA00022605"/>
    </source>
</evidence>
<dbReference type="SUPFAM" id="SSF52540">
    <property type="entry name" value="P-loop containing nucleoside triphosphate hydrolases"/>
    <property type="match status" value="1"/>
</dbReference>
<evidence type="ECO:0000256" key="6">
    <source>
        <dbReference type="ARBA" id="ARBA00023141"/>
    </source>
</evidence>
<keyword evidence="3 7" id="KW-0547">Nucleotide-binding</keyword>
<dbReference type="GO" id="GO:0004765">
    <property type="term" value="F:shikimate kinase activity"/>
    <property type="evidence" value="ECO:0007669"/>
    <property type="project" value="UniProtKB-UniRule"/>
</dbReference>
<keyword evidence="4 7" id="KW-0418">Kinase</keyword>
<dbReference type="HAMAP" id="MF_00109">
    <property type="entry name" value="Shikimate_kinase"/>
    <property type="match status" value="1"/>
</dbReference>
<reference evidence="8 9" key="1">
    <citation type="submission" date="2018-12" db="EMBL/GenBank/DDBJ databases">
        <title>Genome sequencing of Prevotella sp. KCOM 3155 (= JS262).</title>
        <authorList>
            <person name="Kook J.-K."/>
            <person name="Park S.-N."/>
            <person name="Lim Y.K."/>
        </authorList>
    </citation>
    <scope>NUCLEOTIDE SEQUENCE [LARGE SCALE GENOMIC DNA]</scope>
    <source>
        <strain evidence="8 9">KCOM 3155</strain>
    </source>
</reference>
<dbReference type="OrthoDB" id="9800332at2"/>
<comment type="catalytic activity">
    <reaction evidence="7">
        <text>shikimate + ATP = 3-phosphoshikimate + ADP + H(+)</text>
        <dbReference type="Rhea" id="RHEA:13121"/>
        <dbReference type="ChEBI" id="CHEBI:15378"/>
        <dbReference type="ChEBI" id="CHEBI:30616"/>
        <dbReference type="ChEBI" id="CHEBI:36208"/>
        <dbReference type="ChEBI" id="CHEBI:145989"/>
        <dbReference type="ChEBI" id="CHEBI:456216"/>
        <dbReference type="EC" id="2.7.1.71"/>
    </reaction>
</comment>
<evidence type="ECO:0000313" key="8">
    <source>
        <dbReference type="EMBL" id="RUL59777.1"/>
    </source>
</evidence>
<dbReference type="GO" id="GO:0009423">
    <property type="term" value="P:chorismate biosynthetic process"/>
    <property type="evidence" value="ECO:0007669"/>
    <property type="project" value="UniProtKB-UniRule"/>
</dbReference>
<comment type="similarity">
    <text evidence="7">Belongs to the shikimate kinase family.</text>
</comment>
<evidence type="ECO:0000256" key="4">
    <source>
        <dbReference type="ARBA" id="ARBA00022777"/>
    </source>
</evidence>
<dbReference type="RefSeq" id="WP_126678882.1">
    <property type="nucleotide sequence ID" value="NZ_CAUTUZ010000006.1"/>
</dbReference>
<dbReference type="PANTHER" id="PTHR21087:SF16">
    <property type="entry name" value="SHIKIMATE KINASE 1, CHLOROPLASTIC"/>
    <property type="match status" value="1"/>
</dbReference>
<dbReference type="GO" id="GO:0008652">
    <property type="term" value="P:amino acid biosynthetic process"/>
    <property type="evidence" value="ECO:0007669"/>
    <property type="project" value="UniProtKB-KW"/>
</dbReference>
<comment type="pathway">
    <text evidence="7">Metabolic intermediate biosynthesis; chorismate biosynthesis; chorismate from D-erythrose 4-phosphate and phosphoenolpyruvate: step 5/7.</text>
</comment>
<dbReference type="CDD" id="cd00464">
    <property type="entry name" value="SK"/>
    <property type="match status" value="1"/>
</dbReference>
<feature type="binding site" evidence="7">
    <location>
        <position position="15"/>
    </location>
    <ligand>
        <name>Mg(2+)</name>
        <dbReference type="ChEBI" id="CHEBI:18420"/>
    </ligand>
</feature>
<dbReference type="Proteomes" id="UP000278983">
    <property type="component" value="Unassembled WGS sequence"/>
</dbReference>
<evidence type="ECO:0000256" key="7">
    <source>
        <dbReference type="HAMAP-Rule" id="MF_00109"/>
    </source>
</evidence>
<dbReference type="GO" id="GO:0005524">
    <property type="term" value="F:ATP binding"/>
    <property type="evidence" value="ECO:0007669"/>
    <property type="project" value="UniProtKB-UniRule"/>
</dbReference>
<organism evidence="8 9">
    <name type="scientific">Prevotella koreensis</name>
    <dbReference type="NCBI Taxonomy" id="2490854"/>
    <lineage>
        <taxon>Bacteria</taxon>
        <taxon>Pseudomonadati</taxon>
        <taxon>Bacteroidota</taxon>
        <taxon>Bacteroidia</taxon>
        <taxon>Bacteroidales</taxon>
        <taxon>Prevotellaceae</taxon>
        <taxon>Prevotella</taxon>
    </lineage>
</organism>
<name>A0A432LLQ4_9BACT</name>
<dbReference type="AlphaFoldDB" id="A0A432LLQ4"/>
<keyword evidence="9" id="KW-1185">Reference proteome</keyword>
<feature type="binding site" evidence="7">
    <location>
        <position position="79"/>
    </location>
    <ligand>
        <name>substrate</name>
    </ligand>
</feature>
<evidence type="ECO:0000256" key="3">
    <source>
        <dbReference type="ARBA" id="ARBA00022741"/>
    </source>
</evidence>
<dbReference type="InterPro" id="IPR027417">
    <property type="entry name" value="P-loop_NTPase"/>
</dbReference>
<feature type="binding site" evidence="7">
    <location>
        <position position="33"/>
    </location>
    <ligand>
        <name>substrate</name>
    </ligand>
</feature>
<comment type="caution">
    <text evidence="7">Lacks conserved residue(s) required for the propagation of feature annotation.</text>
</comment>
<comment type="function">
    <text evidence="7">Catalyzes the specific phosphorylation of the 3-hydroxyl group of shikimic acid using ATP as a cosubstrate.</text>
</comment>
<dbReference type="InterPro" id="IPR031322">
    <property type="entry name" value="Shikimate/glucono_kinase"/>
</dbReference>
<dbReference type="GO" id="GO:0009073">
    <property type="term" value="P:aromatic amino acid family biosynthetic process"/>
    <property type="evidence" value="ECO:0007669"/>
    <property type="project" value="UniProtKB-KW"/>
</dbReference>
<dbReference type="EMBL" id="RYYU01000001">
    <property type="protein sequence ID" value="RUL59777.1"/>
    <property type="molecule type" value="Genomic_DNA"/>
</dbReference>
<dbReference type="Gene3D" id="3.40.50.300">
    <property type="entry name" value="P-loop containing nucleotide triphosphate hydrolases"/>
    <property type="match status" value="1"/>
</dbReference>
<proteinExistence type="inferred from homology"/>
<keyword evidence="7" id="KW-0963">Cytoplasm</keyword>
<dbReference type="UniPathway" id="UPA00053">
    <property type="reaction ID" value="UER00088"/>
</dbReference>
<feature type="binding site" evidence="7">
    <location>
        <position position="57"/>
    </location>
    <ligand>
        <name>substrate</name>
    </ligand>
</feature>
<sequence length="175" mass="20188">MKRIILIGYMGAGKTTIGKALSVELGMMFYDLDWYVETRMHSSIPRIFAEKGEEGFRKIEHNMLHEVAEFENVIISCGGGTPCYLDNMDYLNRQGETVYLKARPEVLCGHLKMGRVERPLIKGKNEDELLRFIIGQLEEREPYYTKAKYQLDVSLMDNYEKIKISVAAVRKLLDV</sequence>
<dbReference type="NCBIfam" id="NF010555">
    <property type="entry name" value="PRK13949.1"/>
    <property type="match status" value="1"/>
</dbReference>
<comment type="subcellular location">
    <subcellularLocation>
        <location evidence="7">Cytoplasm</location>
    </subcellularLocation>
</comment>
<feature type="binding site" evidence="7">
    <location>
        <position position="140"/>
    </location>
    <ligand>
        <name>substrate</name>
    </ligand>
</feature>
<comment type="cofactor">
    <cofactor evidence="7">
        <name>Mg(2+)</name>
        <dbReference type="ChEBI" id="CHEBI:18420"/>
    </cofactor>
    <text evidence="7">Binds 1 Mg(2+) ion per subunit.</text>
</comment>
<accession>A0A432LLQ4</accession>
<comment type="caution">
    <text evidence="8">The sequence shown here is derived from an EMBL/GenBank/DDBJ whole genome shotgun (WGS) entry which is preliminary data.</text>
</comment>
<comment type="subunit">
    <text evidence="7">Monomer.</text>
</comment>
<feature type="binding site" evidence="7">
    <location>
        <begin position="11"/>
        <end position="16"/>
    </location>
    <ligand>
        <name>ATP</name>
        <dbReference type="ChEBI" id="CHEBI:30616"/>
    </ligand>
</feature>
<dbReference type="EC" id="2.7.1.71" evidence="7"/>
<dbReference type="InterPro" id="IPR000623">
    <property type="entry name" value="Shikimate_kinase/TSH1"/>
</dbReference>
<dbReference type="PRINTS" id="PR01100">
    <property type="entry name" value="SHIKIMTKNASE"/>
</dbReference>
<feature type="binding site" evidence="7">
    <location>
        <position position="118"/>
    </location>
    <ligand>
        <name>ATP</name>
        <dbReference type="ChEBI" id="CHEBI:30616"/>
    </ligand>
</feature>
<keyword evidence="5 7" id="KW-0067">ATP-binding</keyword>
<protein>
    <recommendedName>
        <fullName evidence="7">Shikimate kinase</fullName>
        <shortName evidence="7">SK</shortName>
        <ecNumber evidence="7">2.7.1.71</ecNumber>
    </recommendedName>
</protein>
<keyword evidence="7" id="KW-0460">Magnesium</keyword>
<evidence type="ECO:0000256" key="5">
    <source>
        <dbReference type="ARBA" id="ARBA00022840"/>
    </source>
</evidence>
<dbReference type="GO" id="GO:0000287">
    <property type="term" value="F:magnesium ion binding"/>
    <property type="evidence" value="ECO:0007669"/>
    <property type="project" value="UniProtKB-UniRule"/>
</dbReference>
<dbReference type="PANTHER" id="PTHR21087">
    <property type="entry name" value="SHIKIMATE KINASE"/>
    <property type="match status" value="1"/>
</dbReference>